<feature type="transmembrane region" description="Helical" evidence="1">
    <location>
        <begin position="756"/>
        <end position="777"/>
    </location>
</feature>
<feature type="transmembrane region" description="Helical" evidence="1">
    <location>
        <begin position="397"/>
        <end position="422"/>
    </location>
</feature>
<feature type="transmembrane region" description="Helical" evidence="1">
    <location>
        <begin position="549"/>
        <end position="574"/>
    </location>
</feature>
<keyword evidence="1" id="KW-1133">Transmembrane helix</keyword>
<proteinExistence type="predicted"/>
<dbReference type="Pfam" id="PF00115">
    <property type="entry name" value="COX1"/>
    <property type="match status" value="1"/>
</dbReference>
<dbReference type="InParanoid" id="K9U1Y4"/>
<dbReference type="EMBL" id="CP003597">
    <property type="protein sequence ID" value="AFY88825.1"/>
    <property type="molecule type" value="Genomic_DNA"/>
</dbReference>
<protein>
    <submittedName>
        <fullName evidence="3">Nitric oxide reductase, NorZ apoprotein</fullName>
    </submittedName>
</protein>
<dbReference type="GO" id="GO:0004129">
    <property type="term" value="F:cytochrome-c oxidase activity"/>
    <property type="evidence" value="ECO:0007669"/>
    <property type="project" value="InterPro"/>
</dbReference>
<dbReference type="InterPro" id="IPR054309">
    <property type="entry name" value="NorB_cytochrome_c-like"/>
</dbReference>
<evidence type="ECO:0000256" key="1">
    <source>
        <dbReference type="SAM" id="Phobius"/>
    </source>
</evidence>
<evidence type="ECO:0000259" key="2">
    <source>
        <dbReference type="Pfam" id="PF22085"/>
    </source>
</evidence>
<dbReference type="eggNOG" id="COG3256">
    <property type="taxonomic scope" value="Bacteria"/>
</dbReference>
<dbReference type="GO" id="GO:0016020">
    <property type="term" value="C:membrane"/>
    <property type="evidence" value="ECO:0007669"/>
    <property type="project" value="InterPro"/>
</dbReference>
<gene>
    <name evidence="3" type="ORF">Chro_3365</name>
</gene>
<dbReference type="PANTHER" id="PTHR10422:SF38">
    <property type="entry name" value="CYTOCHROME B SUBUNIT OF NITRIC OXIDE REDUCTASE"/>
    <property type="match status" value="1"/>
</dbReference>
<feature type="transmembrane region" description="Helical" evidence="1">
    <location>
        <begin position="317"/>
        <end position="342"/>
    </location>
</feature>
<feature type="transmembrane region" description="Helical" evidence="1">
    <location>
        <begin position="580"/>
        <end position="601"/>
    </location>
</feature>
<feature type="transmembrane region" description="Helical" evidence="1">
    <location>
        <begin position="45"/>
        <end position="70"/>
    </location>
</feature>
<evidence type="ECO:0000313" key="3">
    <source>
        <dbReference type="EMBL" id="AFY88825.1"/>
    </source>
</evidence>
<feature type="transmembrane region" description="Helical" evidence="1">
    <location>
        <begin position="266"/>
        <end position="289"/>
    </location>
</feature>
<feature type="transmembrane region" description="Helical" evidence="1">
    <location>
        <begin position="479"/>
        <end position="501"/>
    </location>
</feature>
<dbReference type="GO" id="GO:0009060">
    <property type="term" value="P:aerobic respiration"/>
    <property type="evidence" value="ECO:0007669"/>
    <property type="project" value="InterPro"/>
</dbReference>
<dbReference type="OrthoDB" id="9767153at2"/>
<dbReference type="STRING" id="251229.Chro_3365"/>
<keyword evidence="1" id="KW-0472">Membrane</keyword>
<feature type="transmembrane region" description="Helical" evidence="1">
    <location>
        <begin position="694"/>
        <end position="715"/>
    </location>
</feature>
<dbReference type="HOGENOM" id="CLU_021582_0_0_3"/>
<feature type="transmembrane region" description="Helical" evidence="1">
    <location>
        <begin position="12"/>
        <end position="33"/>
    </location>
</feature>
<reference evidence="3 4" key="1">
    <citation type="submission" date="2012-06" db="EMBL/GenBank/DDBJ databases">
        <title>Finished chromosome of genome of Chroococcidiopsis thermalis PCC 7203.</title>
        <authorList>
            <consortium name="US DOE Joint Genome Institute"/>
            <person name="Gugger M."/>
            <person name="Coursin T."/>
            <person name="Rippka R."/>
            <person name="Tandeau De Marsac N."/>
            <person name="Huntemann M."/>
            <person name="Wei C.-L."/>
            <person name="Han J."/>
            <person name="Detter J.C."/>
            <person name="Han C."/>
            <person name="Tapia R."/>
            <person name="Davenport K."/>
            <person name="Daligault H."/>
            <person name="Erkkila T."/>
            <person name="Gu W."/>
            <person name="Munk A.C.C."/>
            <person name="Teshima H."/>
            <person name="Xu Y."/>
            <person name="Chain P."/>
            <person name="Chen A."/>
            <person name="Krypides N."/>
            <person name="Mavromatis K."/>
            <person name="Markowitz V."/>
            <person name="Szeto E."/>
            <person name="Ivanova N."/>
            <person name="Mikhailova N."/>
            <person name="Ovchinnikova G."/>
            <person name="Pagani I."/>
            <person name="Pati A."/>
            <person name="Goodwin L."/>
            <person name="Peters L."/>
            <person name="Pitluck S."/>
            <person name="Woyke T."/>
            <person name="Kerfeld C."/>
        </authorList>
    </citation>
    <scope>NUCLEOTIDE SEQUENCE [LARGE SCALE GENOMIC DNA]</scope>
    <source>
        <strain evidence="3 4">PCC 7203</strain>
    </source>
</reference>
<feature type="transmembrane region" description="Helical" evidence="1">
    <location>
        <begin position="362"/>
        <end position="385"/>
    </location>
</feature>
<dbReference type="Proteomes" id="UP000010384">
    <property type="component" value="Chromosome"/>
</dbReference>
<feature type="transmembrane region" description="Helical" evidence="1">
    <location>
        <begin position="621"/>
        <end position="642"/>
    </location>
</feature>
<sequence>MWVELSSTCTIRFAIGILLSLFGGAAMTDSISVNGDRAATGGRSLSLPAWLVLICIIAFTTLLAAGAAIWKNAPPVPDVVQSPQQEIILTRAEIQAGQEIYLARGGQHIGSIWGHGSYLAPDWTADVLHRWGLSTAGVLYNSQPDFSQADLDALPAPERASLAARVSEQFKTNRYDPQTRTLLLTDAQTQGLKQVFQDYQPLLAHGSAIHSIPDGWFKDDTQIRNVTGFFAWTAWAASANRPNAPFSYTANWPADRLIGNQAPGQFITWSILSVVVLIAGIGVFLFIYLTQEETDEVQPVPARPAVRIPTPSQKVTSLFFGVAMTLFLVQILMGMFTAHYAVEGEGFYGIPLMQFLPYAASRTWHLQLALFWIATCWLAAGLYFAPRFGQHEPKHQALGNTVLLGALAIVVVGSIVGTWQAVTGVLDVKDSFLWGHQGYEYIELGRVWQLLLIGSMVFWLWLLYRAFKPALKQEKTPTGLSHFFLYSAITIPLFYSVGLAYTNHTSLSIAEYWRWWVIHLWVEGFFEVFATVVIAYLCSELGFLKKSSALRATYLTTILYLGSGVIGTLHHLYFSGTPTFIAAMGAVFSALEVVPLTLIGFEVLKTLRLSQEAEGFYRWPLRFFIATCFWNLIGAGVFGFLINPPIVLYYSQGLNTTPIHAHSALFGVYGCLALALMLFALREFVPEQAWNERLLRFSFWTINGGLVGMLVLGLIPNGFYQLAQSIEHGTWYARSAEVISSPWMRWTVWLRIPGDIIFAIGALTMFVFTMRAIVAVFRFPVKTTQSELPNKAIEVLR</sequence>
<dbReference type="KEGG" id="cthe:Chro_3365"/>
<feature type="transmembrane region" description="Helical" evidence="1">
    <location>
        <begin position="662"/>
        <end position="682"/>
    </location>
</feature>
<keyword evidence="4" id="KW-1185">Reference proteome</keyword>
<dbReference type="Pfam" id="PF22085">
    <property type="entry name" value="NorB_cytochrome_c-like"/>
    <property type="match status" value="1"/>
</dbReference>
<dbReference type="PANTHER" id="PTHR10422">
    <property type="entry name" value="CYTOCHROME C OXIDASE SUBUNIT 1"/>
    <property type="match status" value="1"/>
</dbReference>
<keyword evidence="1" id="KW-0812">Transmembrane</keyword>
<dbReference type="Gene3D" id="1.20.210.10">
    <property type="entry name" value="Cytochrome c oxidase-like, subunit I domain"/>
    <property type="match status" value="1"/>
</dbReference>
<name>K9U1Y4_CHRTP</name>
<accession>K9U1Y4</accession>
<feature type="domain" description="Nitric oxide reductase subunit B cytochrome c-like" evidence="2">
    <location>
        <begin position="77"/>
        <end position="254"/>
    </location>
</feature>
<dbReference type="GO" id="GO:0020037">
    <property type="term" value="F:heme binding"/>
    <property type="evidence" value="ECO:0007669"/>
    <property type="project" value="InterPro"/>
</dbReference>
<evidence type="ECO:0000313" key="4">
    <source>
        <dbReference type="Proteomes" id="UP000010384"/>
    </source>
</evidence>
<dbReference type="PATRIC" id="fig|251229.3.peg.3925"/>
<dbReference type="InterPro" id="IPR000883">
    <property type="entry name" value="Cyt_C_Oxase_1"/>
</dbReference>
<dbReference type="AlphaFoldDB" id="K9U1Y4"/>
<organism evidence="3 4">
    <name type="scientific">Chroococcidiopsis thermalis (strain PCC 7203)</name>
    <dbReference type="NCBI Taxonomy" id="251229"/>
    <lineage>
        <taxon>Bacteria</taxon>
        <taxon>Bacillati</taxon>
        <taxon>Cyanobacteriota</taxon>
        <taxon>Cyanophyceae</taxon>
        <taxon>Chroococcidiopsidales</taxon>
        <taxon>Chroococcidiopsidaceae</taxon>
        <taxon>Chroococcidiopsis</taxon>
    </lineage>
</organism>
<feature type="transmembrane region" description="Helical" evidence="1">
    <location>
        <begin position="513"/>
        <end position="537"/>
    </location>
</feature>
<dbReference type="SUPFAM" id="SSF81442">
    <property type="entry name" value="Cytochrome c oxidase subunit I-like"/>
    <property type="match status" value="1"/>
</dbReference>
<dbReference type="InterPro" id="IPR036927">
    <property type="entry name" value="Cyt_c_oxase-like_su1_sf"/>
</dbReference>
<feature type="transmembrane region" description="Helical" evidence="1">
    <location>
        <begin position="447"/>
        <end position="467"/>
    </location>
</feature>